<organism evidence="1 2">
    <name type="scientific">Apostasia shenzhenica</name>
    <dbReference type="NCBI Taxonomy" id="1088818"/>
    <lineage>
        <taxon>Eukaryota</taxon>
        <taxon>Viridiplantae</taxon>
        <taxon>Streptophyta</taxon>
        <taxon>Embryophyta</taxon>
        <taxon>Tracheophyta</taxon>
        <taxon>Spermatophyta</taxon>
        <taxon>Magnoliopsida</taxon>
        <taxon>Liliopsida</taxon>
        <taxon>Asparagales</taxon>
        <taxon>Orchidaceae</taxon>
        <taxon>Apostasioideae</taxon>
        <taxon>Apostasia</taxon>
    </lineage>
</organism>
<evidence type="ECO:0000313" key="1">
    <source>
        <dbReference type="EMBL" id="PKA61345.1"/>
    </source>
</evidence>
<reference evidence="1 2" key="1">
    <citation type="journal article" date="2017" name="Nature">
        <title>The Apostasia genome and the evolution of orchids.</title>
        <authorList>
            <person name="Zhang G.Q."/>
            <person name="Liu K.W."/>
            <person name="Li Z."/>
            <person name="Lohaus R."/>
            <person name="Hsiao Y.Y."/>
            <person name="Niu S.C."/>
            <person name="Wang J.Y."/>
            <person name="Lin Y.C."/>
            <person name="Xu Q."/>
            <person name="Chen L.J."/>
            <person name="Yoshida K."/>
            <person name="Fujiwara S."/>
            <person name="Wang Z.W."/>
            <person name="Zhang Y.Q."/>
            <person name="Mitsuda N."/>
            <person name="Wang M."/>
            <person name="Liu G.H."/>
            <person name="Pecoraro L."/>
            <person name="Huang H.X."/>
            <person name="Xiao X.J."/>
            <person name="Lin M."/>
            <person name="Wu X.Y."/>
            <person name="Wu W.L."/>
            <person name="Chen Y.Y."/>
            <person name="Chang S.B."/>
            <person name="Sakamoto S."/>
            <person name="Ohme-Takagi M."/>
            <person name="Yagi M."/>
            <person name="Zeng S.J."/>
            <person name="Shen C.Y."/>
            <person name="Yeh C.M."/>
            <person name="Luo Y.B."/>
            <person name="Tsai W.C."/>
            <person name="Van de Peer Y."/>
            <person name="Liu Z.J."/>
        </authorList>
    </citation>
    <scope>NUCLEOTIDE SEQUENCE [LARGE SCALE GENOMIC DNA]</scope>
    <source>
        <strain evidence="2">cv. Shenzhen</strain>
        <tissue evidence="1">Stem</tissue>
    </source>
</reference>
<dbReference type="AlphaFoldDB" id="A0A2I0B0P0"/>
<proteinExistence type="predicted"/>
<sequence length="89" mass="10154">MELSLLRASILPASPRSRPIERVPPVAEHAIPFADNDLQDAERGGVDNGRDLLGFRWFLSAWRLVGRKFIYPSFAIDRFNERLGFKSIL</sequence>
<protein>
    <submittedName>
        <fullName evidence="1">Uncharacterized protein</fullName>
    </submittedName>
</protein>
<dbReference type="Proteomes" id="UP000236161">
    <property type="component" value="Unassembled WGS sequence"/>
</dbReference>
<evidence type="ECO:0000313" key="2">
    <source>
        <dbReference type="Proteomes" id="UP000236161"/>
    </source>
</evidence>
<name>A0A2I0B0P0_9ASPA</name>
<keyword evidence="2" id="KW-1185">Reference proteome</keyword>
<gene>
    <name evidence="1" type="ORF">AXF42_Ash020321</name>
</gene>
<accession>A0A2I0B0P0</accession>
<dbReference type="EMBL" id="KZ451931">
    <property type="protein sequence ID" value="PKA61345.1"/>
    <property type="molecule type" value="Genomic_DNA"/>
</dbReference>